<feature type="compositionally biased region" description="Basic and acidic residues" evidence="1">
    <location>
        <begin position="30"/>
        <end position="39"/>
    </location>
</feature>
<protein>
    <submittedName>
        <fullName evidence="2">DUF4192 domain-containing protein</fullName>
    </submittedName>
</protein>
<dbReference type="Pfam" id="PF13830">
    <property type="entry name" value="DUF4192"/>
    <property type="match status" value="1"/>
</dbReference>
<feature type="region of interest" description="Disordered" evidence="1">
    <location>
        <begin position="1"/>
        <end position="75"/>
    </location>
</feature>
<comment type="caution">
    <text evidence="2">The sequence shown here is derived from an EMBL/GenBank/DDBJ whole genome shotgun (WGS) entry which is preliminary data.</text>
</comment>
<gene>
    <name evidence="2" type="ORF">ACH49W_02105</name>
</gene>
<reference evidence="2 3" key="1">
    <citation type="submission" date="2024-10" db="EMBL/GenBank/DDBJ databases">
        <title>The Natural Products Discovery Center: Release of the First 8490 Sequenced Strains for Exploring Actinobacteria Biosynthetic Diversity.</title>
        <authorList>
            <person name="Kalkreuter E."/>
            <person name="Kautsar S.A."/>
            <person name="Yang D."/>
            <person name="Bader C.D."/>
            <person name="Teijaro C.N."/>
            <person name="Fluegel L."/>
            <person name="Davis C.M."/>
            <person name="Simpson J.R."/>
            <person name="Lauterbach L."/>
            <person name="Steele A.D."/>
            <person name="Gui C."/>
            <person name="Meng S."/>
            <person name="Li G."/>
            <person name="Viehrig K."/>
            <person name="Ye F."/>
            <person name="Su P."/>
            <person name="Kiefer A.F."/>
            <person name="Nichols A."/>
            <person name="Cepeda A.J."/>
            <person name="Yan W."/>
            <person name="Fan B."/>
            <person name="Jiang Y."/>
            <person name="Adhikari A."/>
            <person name="Zheng C.-J."/>
            <person name="Schuster L."/>
            <person name="Cowan T.M."/>
            <person name="Smanski M.J."/>
            <person name="Chevrette M.G."/>
            <person name="De Carvalho L.P.S."/>
            <person name="Shen B."/>
        </authorList>
    </citation>
    <scope>NUCLEOTIDE SEQUENCE [LARGE SCALE GENOMIC DNA]</scope>
    <source>
        <strain evidence="2 3">NPDC019275</strain>
    </source>
</reference>
<dbReference type="Proteomes" id="UP001611415">
    <property type="component" value="Unassembled WGS sequence"/>
</dbReference>
<evidence type="ECO:0000313" key="2">
    <source>
        <dbReference type="EMBL" id="MFI2472147.1"/>
    </source>
</evidence>
<evidence type="ECO:0000256" key="1">
    <source>
        <dbReference type="SAM" id="MobiDB-lite"/>
    </source>
</evidence>
<dbReference type="RefSeq" id="WP_397090629.1">
    <property type="nucleotide sequence ID" value="NZ_JBIRYO010000001.1"/>
</dbReference>
<keyword evidence="3" id="KW-1185">Reference proteome</keyword>
<name>A0ABW7WTI4_9NOCA</name>
<dbReference type="EMBL" id="JBIRYO010000001">
    <property type="protein sequence ID" value="MFI2472147.1"/>
    <property type="molecule type" value="Genomic_DNA"/>
</dbReference>
<dbReference type="InterPro" id="IPR025447">
    <property type="entry name" value="DUF4192"/>
</dbReference>
<evidence type="ECO:0000313" key="3">
    <source>
        <dbReference type="Proteomes" id="UP001611415"/>
    </source>
</evidence>
<organism evidence="2 3">
    <name type="scientific">Nocardia xishanensis</name>
    <dbReference type="NCBI Taxonomy" id="238964"/>
    <lineage>
        <taxon>Bacteria</taxon>
        <taxon>Bacillati</taxon>
        <taxon>Actinomycetota</taxon>
        <taxon>Actinomycetes</taxon>
        <taxon>Mycobacteriales</taxon>
        <taxon>Nocardiaceae</taxon>
        <taxon>Nocardia</taxon>
    </lineage>
</organism>
<accession>A0ABW7WTI4</accession>
<sequence length="451" mass="47051">MTTPANPPRDAGARRGDGESGEPAGPPARQRSDSARIDRPPQGSRPRLCLRPSFVGSRTRTSGEGDDPATGVLCGQPSPVYRGGYSARPLRVDDPGELIAAVPAMVGFYPSRSLVVAVLGPAEPGASPAIAAVLRFDLAAEGGRRRLAASFAALIGQICAAERATEVLAVIVDDRAGRPARKAQRGARSGAAGRALIGALAERLGSGGIRIGGAWAVAAIEEGRPWWSLFDRSGGGSVPDPSASTVALAHVLDGRPILRSRSELTDRVAVDAALCAEVGAQLDSAVAVARDRFARAVRHDELPGYRRRSLEHVLWQVANIESGALLTAPEIAEIVAALRDRVVRDAMFALAAGDHAAAAERLWLTLARGSSGSDRAEFAALLGYSAYLRGDGPFAGIALEAALDADPSNAMAILLETALRAGMRPEQLRRLARSGYATAAWLGVDLGPMIR</sequence>
<proteinExistence type="predicted"/>